<dbReference type="PANTHER" id="PTHR30537">
    <property type="entry name" value="HTH-TYPE TRANSCRIPTIONAL REGULATOR"/>
    <property type="match status" value="1"/>
</dbReference>
<dbReference type="EMBL" id="WBWX01000019">
    <property type="protein sequence ID" value="KAB2790321.1"/>
    <property type="molecule type" value="Genomic_DNA"/>
</dbReference>
<dbReference type="FunFam" id="1.10.10.10:FF:000001">
    <property type="entry name" value="LysR family transcriptional regulator"/>
    <property type="match status" value="1"/>
</dbReference>
<gene>
    <name evidence="6" type="ORF">F9L06_24945</name>
</gene>
<dbReference type="PANTHER" id="PTHR30537:SF5">
    <property type="entry name" value="HTH-TYPE TRANSCRIPTIONAL ACTIVATOR TTDR-RELATED"/>
    <property type="match status" value="1"/>
</dbReference>
<evidence type="ECO:0000256" key="2">
    <source>
        <dbReference type="ARBA" id="ARBA00023015"/>
    </source>
</evidence>
<protein>
    <submittedName>
        <fullName evidence="6">LysR family transcriptional regulator</fullName>
    </submittedName>
</protein>
<accession>A0A6I0DIV6</accession>
<dbReference type="InterPro" id="IPR005119">
    <property type="entry name" value="LysR_subst-bd"/>
</dbReference>
<dbReference type="GO" id="GO:0043565">
    <property type="term" value="F:sequence-specific DNA binding"/>
    <property type="evidence" value="ECO:0007669"/>
    <property type="project" value="TreeGrafter"/>
</dbReference>
<sequence>MKYLHSRSRLQVLSDMRAVEIFLSLVETENLTKTAEALSIAPSTVSKKIAELELRAQVRLFHRTTRQISVTPAGRSFYEECIRLLGVAESVERSLNPNEDDPAGIIRLTVPVALGERVVGPLLPEFLRRYPRISVELDTSARTLSLLSEGYDLSIRLTHATDLTDEDTVLSWNQRRFYASPDYLEKYGTPAHPSELSEHSCLTMRLGNSAESWSYTESGRTRSVNISGSLRSNNAPVLASAAAEGLGIILMGSFVVDSLLEQGRLVRILPGFEPRDTAVAAIVSDGAIASHHVNLFIAYLKSVWPLANTLNEESEKA</sequence>
<dbReference type="RefSeq" id="WP_151577148.1">
    <property type="nucleotide sequence ID" value="NZ_WBWX01000019.1"/>
</dbReference>
<evidence type="ECO:0000256" key="3">
    <source>
        <dbReference type="ARBA" id="ARBA00023125"/>
    </source>
</evidence>
<keyword evidence="2" id="KW-0805">Transcription regulation</keyword>
<dbReference type="Pfam" id="PF00126">
    <property type="entry name" value="HTH_1"/>
    <property type="match status" value="1"/>
</dbReference>
<dbReference type="SUPFAM" id="SSF46785">
    <property type="entry name" value="Winged helix' DNA-binding domain"/>
    <property type="match status" value="1"/>
</dbReference>
<dbReference type="InterPro" id="IPR058163">
    <property type="entry name" value="LysR-type_TF_proteobact-type"/>
</dbReference>
<dbReference type="Proteomes" id="UP000441102">
    <property type="component" value="Unassembled WGS sequence"/>
</dbReference>
<proteinExistence type="inferred from homology"/>
<keyword evidence="4" id="KW-0804">Transcription</keyword>
<organism evidence="6 7">
    <name type="scientific">Brucella anthropi</name>
    <name type="common">Ochrobactrum anthropi</name>
    <dbReference type="NCBI Taxonomy" id="529"/>
    <lineage>
        <taxon>Bacteria</taxon>
        <taxon>Pseudomonadati</taxon>
        <taxon>Pseudomonadota</taxon>
        <taxon>Alphaproteobacteria</taxon>
        <taxon>Hyphomicrobiales</taxon>
        <taxon>Brucellaceae</taxon>
        <taxon>Brucella/Ochrobactrum group</taxon>
        <taxon>Brucella</taxon>
    </lineage>
</organism>
<evidence type="ECO:0000313" key="6">
    <source>
        <dbReference type="EMBL" id="KAB2790321.1"/>
    </source>
</evidence>
<dbReference type="InterPro" id="IPR000847">
    <property type="entry name" value="LysR_HTH_N"/>
</dbReference>
<dbReference type="GO" id="GO:0003700">
    <property type="term" value="F:DNA-binding transcription factor activity"/>
    <property type="evidence" value="ECO:0007669"/>
    <property type="project" value="InterPro"/>
</dbReference>
<dbReference type="InterPro" id="IPR036390">
    <property type="entry name" value="WH_DNA-bd_sf"/>
</dbReference>
<dbReference type="InterPro" id="IPR036388">
    <property type="entry name" value="WH-like_DNA-bd_sf"/>
</dbReference>
<dbReference type="Gene3D" id="3.40.190.290">
    <property type="match status" value="1"/>
</dbReference>
<evidence type="ECO:0000259" key="5">
    <source>
        <dbReference type="PROSITE" id="PS50931"/>
    </source>
</evidence>
<dbReference type="Pfam" id="PF03466">
    <property type="entry name" value="LysR_substrate"/>
    <property type="match status" value="1"/>
</dbReference>
<dbReference type="AlphaFoldDB" id="A0A6I0DIV6"/>
<name>A0A6I0DIV6_BRUAN</name>
<evidence type="ECO:0000313" key="7">
    <source>
        <dbReference type="Proteomes" id="UP000441102"/>
    </source>
</evidence>
<keyword evidence="3" id="KW-0238">DNA-binding</keyword>
<dbReference type="CDD" id="cd08422">
    <property type="entry name" value="PBP2_CrgA_like"/>
    <property type="match status" value="1"/>
</dbReference>
<dbReference type="PROSITE" id="PS50931">
    <property type="entry name" value="HTH_LYSR"/>
    <property type="match status" value="1"/>
</dbReference>
<evidence type="ECO:0000256" key="1">
    <source>
        <dbReference type="ARBA" id="ARBA00009437"/>
    </source>
</evidence>
<dbReference type="SUPFAM" id="SSF53850">
    <property type="entry name" value="Periplasmic binding protein-like II"/>
    <property type="match status" value="1"/>
</dbReference>
<feature type="domain" description="HTH lysR-type" evidence="5">
    <location>
        <begin position="15"/>
        <end position="71"/>
    </location>
</feature>
<dbReference type="Gene3D" id="1.10.10.10">
    <property type="entry name" value="Winged helix-like DNA-binding domain superfamily/Winged helix DNA-binding domain"/>
    <property type="match status" value="1"/>
</dbReference>
<evidence type="ECO:0000256" key="4">
    <source>
        <dbReference type="ARBA" id="ARBA00023163"/>
    </source>
</evidence>
<reference evidence="6 7" key="1">
    <citation type="submission" date="2019-09" db="EMBL/GenBank/DDBJ databases">
        <title>Taxonomic organization of the family Brucellaceae based on a phylogenomic approach.</title>
        <authorList>
            <person name="Leclercq S."/>
            <person name="Cloeckaert A."/>
            <person name="Zygmunt M.S."/>
        </authorList>
    </citation>
    <scope>NUCLEOTIDE SEQUENCE [LARGE SCALE GENOMIC DNA]</scope>
    <source>
        <strain evidence="6 7">CCUG 34461</strain>
    </source>
</reference>
<dbReference type="GO" id="GO:0006351">
    <property type="term" value="P:DNA-templated transcription"/>
    <property type="evidence" value="ECO:0007669"/>
    <property type="project" value="TreeGrafter"/>
</dbReference>
<comment type="caution">
    <text evidence="6">The sequence shown here is derived from an EMBL/GenBank/DDBJ whole genome shotgun (WGS) entry which is preliminary data.</text>
</comment>
<comment type="similarity">
    <text evidence="1">Belongs to the LysR transcriptional regulatory family.</text>
</comment>